<sequence length="275" mass="30327">MVKMKKSFLLLPLLLMLLVSVNGPVFASYEKVYDEAGLFSEEERADINTQAIALSEQTEMDIVIVTTNDSQGKPSSDYALDFYDEHGFGYEDSLDGVMYLLNMEEREVYIFTRDKGTDYIDAGRVEELLDVVYPPLGDENYRESVQFFLDEVESMMASGPPVYETGDRSDAGYAYTEDGISDESSLSMVEKLGIYLLISLALGGIVIGIMMMGNRGRSTVNARTYLQDNSFAVTKKRDQHYNTIVTQQKIQQNNNSGGSSISGGGGGIGGGGRKF</sequence>
<keyword evidence="2" id="KW-0812">Transmembrane</keyword>
<feature type="domain" description="TPM" evidence="4">
    <location>
        <begin position="32"/>
        <end position="153"/>
    </location>
</feature>
<dbReference type="Gene3D" id="3.10.310.50">
    <property type="match status" value="1"/>
</dbReference>
<feature type="transmembrane region" description="Helical" evidence="2">
    <location>
        <begin position="192"/>
        <end position="213"/>
    </location>
</feature>
<reference evidence="5 6" key="1">
    <citation type="submission" date="2020-07" db="EMBL/GenBank/DDBJ databases">
        <title>Fungal Genomes of the International Space Station.</title>
        <authorList>
            <person name="Seuylemezian A."/>
            <person name="Singh N.K."/>
            <person name="Wood J."/>
            <person name="Venkateswaran K."/>
        </authorList>
    </citation>
    <scope>NUCLEOTIDE SEQUENCE [LARGE SCALE GENOMIC DNA]</scope>
    <source>
        <strain evidence="5 6">PL-B2</strain>
    </source>
</reference>
<keyword evidence="3" id="KW-0732">Signal</keyword>
<dbReference type="Pfam" id="PF04536">
    <property type="entry name" value="TPM_phosphatase"/>
    <property type="match status" value="1"/>
</dbReference>
<dbReference type="PANTHER" id="PTHR30373">
    <property type="entry name" value="UPF0603 PROTEIN YGCG"/>
    <property type="match status" value="1"/>
</dbReference>
<dbReference type="InterPro" id="IPR007621">
    <property type="entry name" value="TPM_dom"/>
</dbReference>
<dbReference type="RefSeq" id="WP_221870984.1">
    <property type="nucleotide sequence ID" value="NZ_JACWFH010000006.1"/>
</dbReference>
<evidence type="ECO:0000256" key="2">
    <source>
        <dbReference type="SAM" id="Phobius"/>
    </source>
</evidence>
<evidence type="ECO:0000259" key="4">
    <source>
        <dbReference type="Pfam" id="PF04536"/>
    </source>
</evidence>
<accession>A0ABS7K0G0</accession>
<feature type="compositionally biased region" description="Gly residues" evidence="1">
    <location>
        <begin position="260"/>
        <end position="275"/>
    </location>
</feature>
<evidence type="ECO:0000256" key="3">
    <source>
        <dbReference type="SAM" id="SignalP"/>
    </source>
</evidence>
<proteinExistence type="predicted"/>
<dbReference type="EMBL" id="JACWFH010000006">
    <property type="protein sequence ID" value="MBY0095736.1"/>
    <property type="molecule type" value="Genomic_DNA"/>
</dbReference>
<keyword evidence="2" id="KW-0472">Membrane</keyword>
<evidence type="ECO:0000313" key="6">
    <source>
        <dbReference type="Proteomes" id="UP000769780"/>
    </source>
</evidence>
<name>A0ABS7K0G0_9BACI</name>
<feature type="signal peptide" evidence="3">
    <location>
        <begin position="1"/>
        <end position="27"/>
    </location>
</feature>
<protein>
    <submittedName>
        <fullName evidence="5">TPM domain-containing protein</fullName>
    </submittedName>
</protein>
<evidence type="ECO:0000313" key="5">
    <source>
        <dbReference type="EMBL" id="MBY0095736.1"/>
    </source>
</evidence>
<dbReference type="Proteomes" id="UP000769780">
    <property type="component" value="Unassembled WGS sequence"/>
</dbReference>
<feature type="region of interest" description="Disordered" evidence="1">
    <location>
        <begin position="252"/>
        <end position="275"/>
    </location>
</feature>
<organism evidence="5 6">
    <name type="scientific">Mesobacillus maritimus</name>
    <dbReference type="NCBI Taxonomy" id="1643336"/>
    <lineage>
        <taxon>Bacteria</taxon>
        <taxon>Bacillati</taxon>
        <taxon>Bacillota</taxon>
        <taxon>Bacilli</taxon>
        <taxon>Bacillales</taxon>
        <taxon>Bacillaceae</taxon>
        <taxon>Mesobacillus</taxon>
    </lineage>
</organism>
<dbReference type="PANTHER" id="PTHR30373:SF2">
    <property type="entry name" value="UPF0603 PROTEIN YGCG"/>
    <property type="match status" value="1"/>
</dbReference>
<gene>
    <name evidence="5" type="ORF">H0185_02740</name>
</gene>
<keyword evidence="2" id="KW-1133">Transmembrane helix</keyword>
<comment type="caution">
    <text evidence="5">The sequence shown here is derived from an EMBL/GenBank/DDBJ whole genome shotgun (WGS) entry which is preliminary data.</text>
</comment>
<evidence type="ECO:0000256" key="1">
    <source>
        <dbReference type="SAM" id="MobiDB-lite"/>
    </source>
</evidence>
<keyword evidence="6" id="KW-1185">Reference proteome</keyword>
<feature type="chain" id="PRO_5045364975" evidence="3">
    <location>
        <begin position="28"/>
        <end position="275"/>
    </location>
</feature>